<protein>
    <submittedName>
        <fullName evidence="1">Uncharacterized protein</fullName>
    </submittedName>
</protein>
<organism evidence="1">
    <name type="scientific">marine metagenome</name>
    <dbReference type="NCBI Taxonomy" id="408172"/>
    <lineage>
        <taxon>unclassified sequences</taxon>
        <taxon>metagenomes</taxon>
        <taxon>ecological metagenomes</taxon>
    </lineage>
</organism>
<dbReference type="EMBL" id="UINC01019009">
    <property type="protein sequence ID" value="SVA80263.1"/>
    <property type="molecule type" value="Genomic_DNA"/>
</dbReference>
<accession>A0A381YUN6</accession>
<name>A0A381YUN6_9ZZZZ</name>
<gene>
    <name evidence="1" type="ORF">METZ01_LOCUS133117</name>
</gene>
<dbReference type="Gene3D" id="3.30.428.10">
    <property type="entry name" value="HIT-like"/>
    <property type="match status" value="1"/>
</dbReference>
<reference evidence="1" key="1">
    <citation type="submission" date="2018-05" db="EMBL/GenBank/DDBJ databases">
        <authorList>
            <person name="Lanie J.A."/>
            <person name="Ng W.-L."/>
            <person name="Kazmierczak K.M."/>
            <person name="Andrzejewski T.M."/>
            <person name="Davidsen T.M."/>
            <person name="Wayne K.J."/>
            <person name="Tettelin H."/>
            <person name="Glass J.I."/>
            <person name="Rusch D."/>
            <person name="Podicherti R."/>
            <person name="Tsui H.-C.T."/>
            <person name="Winkler M.E."/>
        </authorList>
    </citation>
    <scope>NUCLEOTIDE SEQUENCE</scope>
</reference>
<sequence length="53" mass="6167">MKRPSYSRLPGFAEAKIFMFGYEMLAESMLDLILEQSAKRLRDQAVFNYSQTS</sequence>
<evidence type="ECO:0000313" key="1">
    <source>
        <dbReference type="EMBL" id="SVA80263.1"/>
    </source>
</evidence>
<dbReference type="AlphaFoldDB" id="A0A381YUN6"/>
<dbReference type="InterPro" id="IPR036265">
    <property type="entry name" value="HIT-like_sf"/>
</dbReference>
<proteinExistence type="predicted"/>